<dbReference type="GO" id="GO:0000160">
    <property type="term" value="P:phosphorelay signal transduction system"/>
    <property type="evidence" value="ECO:0007669"/>
    <property type="project" value="UniProtKB-KW"/>
</dbReference>
<comment type="caution">
    <text evidence="5">The sequence shown here is derived from an EMBL/GenBank/DDBJ whole genome shotgun (WGS) entry which is preliminary data.</text>
</comment>
<evidence type="ECO:0000256" key="3">
    <source>
        <dbReference type="ARBA" id="ARBA00023012"/>
    </source>
</evidence>
<keyword evidence="6" id="KW-1185">Reference proteome</keyword>
<dbReference type="InterPro" id="IPR050482">
    <property type="entry name" value="Sensor_HK_TwoCompSys"/>
</dbReference>
<dbReference type="PANTHER" id="PTHR24421">
    <property type="entry name" value="NITRATE/NITRITE SENSOR PROTEIN NARX-RELATED"/>
    <property type="match status" value="1"/>
</dbReference>
<keyword evidence="4" id="KW-0472">Membrane</keyword>
<organism evidence="5 6">
    <name type="scientific">Scardovia wiggsiae F0424</name>
    <dbReference type="NCBI Taxonomy" id="857290"/>
    <lineage>
        <taxon>Bacteria</taxon>
        <taxon>Bacillati</taxon>
        <taxon>Actinomycetota</taxon>
        <taxon>Actinomycetes</taxon>
        <taxon>Bifidobacteriales</taxon>
        <taxon>Bifidobacteriaceae</taxon>
        <taxon>Scardovia</taxon>
    </lineage>
</organism>
<reference evidence="5 6" key="1">
    <citation type="submission" date="2012-01" db="EMBL/GenBank/DDBJ databases">
        <title>The Genome Sequence of Scardovia wiggsiae F0424.</title>
        <authorList>
            <consortium name="The Broad Institute Genome Sequencing Platform"/>
            <person name="Earl A."/>
            <person name="Ward D."/>
            <person name="Feldgarden M."/>
            <person name="Gevers D."/>
            <person name="Izard J."/>
            <person name="Ganesan A."/>
            <person name="Baranova O.V."/>
            <person name="Blanton J.M."/>
            <person name="Tanner A.C."/>
            <person name="Mathney J."/>
            <person name="Dewhirst F.E."/>
            <person name="Young S.K."/>
            <person name="Zeng Q."/>
            <person name="Gargeya S."/>
            <person name="Fitzgerald M."/>
            <person name="Haas B."/>
            <person name="Abouelleil A."/>
            <person name="Alvarado L."/>
            <person name="Arachchi H.M."/>
            <person name="Berlin A."/>
            <person name="Chapman S.B."/>
            <person name="Gearin G."/>
            <person name="Goldberg J."/>
            <person name="Griggs A."/>
            <person name="Gujja S."/>
            <person name="Hansen M."/>
            <person name="Heiman D."/>
            <person name="Howarth C."/>
            <person name="Larimer J."/>
            <person name="Lui A."/>
            <person name="MacDonald P.J.P."/>
            <person name="McCowen C."/>
            <person name="Montmayeur A."/>
            <person name="Murphy C."/>
            <person name="Neiman D."/>
            <person name="Pearson M."/>
            <person name="Priest M."/>
            <person name="Roberts A."/>
            <person name="Saif S."/>
            <person name="Shea T."/>
            <person name="Sisk P."/>
            <person name="Stolte C."/>
            <person name="Sykes S."/>
            <person name="Wortman J."/>
            <person name="Nusbaum C."/>
            <person name="Birren B."/>
        </authorList>
    </citation>
    <scope>NUCLEOTIDE SEQUENCE [LARGE SCALE GENOMIC DNA]</scope>
    <source>
        <strain evidence="5 6">F0424</strain>
    </source>
</reference>
<dbReference type="eggNOG" id="COG4585">
    <property type="taxonomic scope" value="Bacteria"/>
</dbReference>
<dbReference type="Proteomes" id="UP000006415">
    <property type="component" value="Unassembled WGS sequence"/>
</dbReference>
<feature type="transmembrane region" description="Helical" evidence="4">
    <location>
        <begin position="21"/>
        <end position="40"/>
    </location>
</feature>
<dbReference type="SUPFAM" id="SSF55874">
    <property type="entry name" value="ATPase domain of HSP90 chaperone/DNA topoisomerase II/histidine kinase"/>
    <property type="match status" value="1"/>
</dbReference>
<feature type="transmembrane region" description="Helical" evidence="4">
    <location>
        <begin position="100"/>
        <end position="124"/>
    </location>
</feature>
<dbReference type="EMBL" id="AGZS01000006">
    <property type="protein sequence ID" value="EJD64571.1"/>
    <property type="molecule type" value="Genomic_DNA"/>
</dbReference>
<evidence type="ECO:0000313" key="6">
    <source>
        <dbReference type="Proteomes" id="UP000006415"/>
    </source>
</evidence>
<dbReference type="GO" id="GO:0016301">
    <property type="term" value="F:kinase activity"/>
    <property type="evidence" value="ECO:0007669"/>
    <property type="project" value="UniProtKB-KW"/>
</dbReference>
<dbReference type="InterPro" id="IPR036890">
    <property type="entry name" value="HATPase_C_sf"/>
</dbReference>
<evidence type="ECO:0008006" key="7">
    <source>
        <dbReference type="Google" id="ProtNLM"/>
    </source>
</evidence>
<feature type="transmembrane region" description="Helical" evidence="4">
    <location>
        <begin position="46"/>
        <end position="79"/>
    </location>
</feature>
<sequence length="406" mass="44523">MDAHRIKTLRHYLSQYSSHTWLIVLSVFGLILSVLEILMISPGSGIFWLIFVPYLTMIFLLPVLTQYGCWAILFFALLAPLVEGPNHPLVLSGEIIAIGVLAYYSSLRASLAALAVCIAIHTVAEAVSHQWEPVPWVAVAALYAAGLLSGIVFSQHRRKLDAQRISMEQKITEERLKNMQDRKALAIRIHDSVTNNLSGISLIAHSHSGAGATDSISEADAQDWKLVADHSSQAFAQIHEILDLLDDDTYARDTVLSAKPGNRQPAAAGLLPELHSFVSRERSRLENLKFTGTVKINGADTHFSDAARAEILSVITEIFANIQRHAPQGRDSYALAIVGDADGITIRETNDIKDTDPLPGAEASGRGLRMHKEAIEALGGTLRMRTEDNQWMIYVYVPGSYSPALS</sequence>
<keyword evidence="4" id="KW-1133">Transmembrane helix</keyword>
<keyword evidence="1" id="KW-0808">Transferase</keyword>
<keyword evidence="2" id="KW-0418">Kinase</keyword>
<name>J0WZN4_9BIFI</name>
<dbReference type="AlphaFoldDB" id="J0WZN4"/>
<dbReference type="STRING" id="857290.HMPREF9156_01066"/>
<dbReference type="HOGENOM" id="CLU_055250_0_0_11"/>
<dbReference type="Gene3D" id="3.30.565.10">
    <property type="entry name" value="Histidine kinase-like ATPase, C-terminal domain"/>
    <property type="match status" value="1"/>
</dbReference>
<keyword evidence="3" id="KW-0902">Two-component regulatory system</keyword>
<evidence type="ECO:0000313" key="5">
    <source>
        <dbReference type="EMBL" id="EJD64571.1"/>
    </source>
</evidence>
<feature type="transmembrane region" description="Helical" evidence="4">
    <location>
        <begin position="136"/>
        <end position="154"/>
    </location>
</feature>
<accession>J0WZN4</accession>
<evidence type="ECO:0000256" key="1">
    <source>
        <dbReference type="ARBA" id="ARBA00022679"/>
    </source>
</evidence>
<gene>
    <name evidence="5" type="ORF">HMPREF9156_01066</name>
</gene>
<keyword evidence="4" id="KW-0812">Transmembrane</keyword>
<evidence type="ECO:0000256" key="2">
    <source>
        <dbReference type="ARBA" id="ARBA00022777"/>
    </source>
</evidence>
<proteinExistence type="predicted"/>
<evidence type="ECO:0000256" key="4">
    <source>
        <dbReference type="SAM" id="Phobius"/>
    </source>
</evidence>
<protein>
    <recommendedName>
        <fullName evidence="7">Signal transduction histidine kinase subgroup 3 dimerisation and phosphoacceptor domain-containing protein</fullName>
    </recommendedName>
</protein>